<protein>
    <submittedName>
        <fullName evidence="5">DNA-binding response regulator</fullName>
    </submittedName>
</protein>
<dbReference type="Gene3D" id="2.40.50.1020">
    <property type="entry name" value="LytTr DNA-binding domain"/>
    <property type="match status" value="1"/>
</dbReference>
<feature type="modified residue" description="4-aspartylphosphate" evidence="2">
    <location>
        <position position="56"/>
    </location>
</feature>
<evidence type="ECO:0000259" key="3">
    <source>
        <dbReference type="PROSITE" id="PS50110"/>
    </source>
</evidence>
<dbReference type="EMBL" id="LXIE01000012">
    <property type="protein sequence ID" value="OAD91582.1"/>
    <property type="molecule type" value="Genomic_DNA"/>
</dbReference>
<evidence type="ECO:0000259" key="4">
    <source>
        <dbReference type="PROSITE" id="PS50930"/>
    </source>
</evidence>
<dbReference type="Pfam" id="PF00072">
    <property type="entry name" value="Response_reg"/>
    <property type="match status" value="1"/>
</dbReference>
<feature type="domain" description="Response regulatory" evidence="3">
    <location>
        <begin position="6"/>
        <end position="121"/>
    </location>
</feature>
<dbReference type="InterPro" id="IPR050595">
    <property type="entry name" value="Bact_response_regulator"/>
</dbReference>
<name>A0A1A9LFU6_9FLAO</name>
<dbReference type="OrthoDB" id="2962330at2"/>
<dbReference type="RefSeq" id="WP_068761756.1">
    <property type="nucleotide sequence ID" value="NZ_LXIE01000012.1"/>
</dbReference>
<dbReference type="PROSITE" id="PS50930">
    <property type="entry name" value="HTH_LYTTR"/>
    <property type="match status" value="1"/>
</dbReference>
<evidence type="ECO:0000256" key="1">
    <source>
        <dbReference type="ARBA" id="ARBA00022553"/>
    </source>
</evidence>
<dbReference type="GO" id="GO:0000160">
    <property type="term" value="P:phosphorelay signal transduction system"/>
    <property type="evidence" value="ECO:0007669"/>
    <property type="project" value="InterPro"/>
</dbReference>
<dbReference type="Proteomes" id="UP000077552">
    <property type="component" value="Unassembled WGS sequence"/>
</dbReference>
<dbReference type="CDD" id="cd17534">
    <property type="entry name" value="REC_DC-like"/>
    <property type="match status" value="1"/>
</dbReference>
<evidence type="ECO:0000256" key="2">
    <source>
        <dbReference type="PROSITE-ProRule" id="PRU00169"/>
    </source>
</evidence>
<dbReference type="Gene3D" id="3.40.50.2300">
    <property type="match status" value="1"/>
</dbReference>
<keyword evidence="6" id="KW-1185">Reference proteome</keyword>
<accession>A0A1A9LFU6</accession>
<dbReference type="AlphaFoldDB" id="A0A1A9LFU6"/>
<evidence type="ECO:0000313" key="5">
    <source>
        <dbReference type="EMBL" id="OAD91582.1"/>
    </source>
</evidence>
<keyword evidence="1 2" id="KW-0597">Phosphoprotein</keyword>
<dbReference type="PROSITE" id="PS50110">
    <property type="entry name" value="RESPONSE_REGULATORY"/>
    <property type="match status" value="1"/>
</dbReference>
<dbReference type="SUPFAM" id="SSF52172">
    <property type="entry name" value="CheY-like"/>
    <property type="match status" value="1"/>
</dbReference>
<dbReference type="STRING" id="1385699.A7A78_03630"/>
<feature type="domain" description="HTH LytTR-type" evidence="4">
    <location>
        <begin position="158"/>
        <end position="256"/>
    </location>
</feature>
<dbReference type="SMART" id="SM00850">
    <property type="entry name" value="LytTR"/>
    <property type="match status" value="1"/>
</dbReference>
<dbReference type="SMART" id="SM00448">
    <property type="entry name" value="REC"/>
    <property type="match status" value="1"/>
</dbReference>
<dbReference type="InterPro" id="IPR001789">
    <property type="entry name" value="Sig_transdc_resp-reg_receiver"/>
</dbReference>
<gene>
    <name evidence="5" type="ORF">A7A78_03630</name>
</gene>
<dbReference type="InterPro" id="IPR007492">
    <property type="entry name" value="LytTR_DNA-bd_dom"/>
</dbReference>
<comment type="caution">
    <text evidence="5">The sequence shown here is derived from an EMBL/GenBank/DDBJ whole genome shotgun (WGS) entry which is preliminary data.</text>
</comment>
<dbReference type="PANTHER" id="PTHR44591:SF3">
    <property type="entry name" value="RESPONSE REGULATORY DOMAIN-CONTAINING PROTEIN"/>
    <property type="match status" value="1"/>
</dbReference>
<dbReference type="Pfam" id="PF04397">
    <property type="entry name" value="LytTR"/>
    <property type="match status" value="1"/>
</dbReference>
<proteinExistence type="predicted"/>
<dbReference type="InterPro" id="IPR011006">
    <property type="entry name" value="CheY-like_superfamily"/>
</dbReference>
<organism evidence="5 6">
    <name type="scientific">Aequorivita soesokkakensis</name>
    <dbReference type="NCBI Taxonomy" id="1385699"/>
    <lineage>
        <taxon>Bacteria</taxon>
        <taxon>Pseudomonadati</taxon>
        <taxon>Bacteroidota</taxon>
        <taxon>Flavobacteriia</taxon>
        <taxon>Flavobacteriales</taxon>
        <taxon>Flavobacteriaceae</taxon>
        <taxon>Aequorivita</taxon>
    </lineage>
</organism>
<dbReference type="PANTHER" id="PTHR44591">
    <property type="entry name" value="STRESS RESPONSE REGULATOR PROTEIN 1"/>
    <property type="match status" value="1"/>
</dbReference>
<keyword evidence="5" id="KW-0238">DNA-binding</keyword>
<reference evidence="5 6" key="1">
    <citation type="submission" date="2016-05" db="EMBL/GenBank/DDBJ databases">
        <title>Genome sequencing of Vitellibacter soesokkakensis RSSK-12.</title>
        <authorList>
            <person name="Thevarajoo S."/>
            <person name="Selvaratnam C."/>
            <person name="Goh K.M."/>
            <person name="Chan K.-G."/>
            <person name="Chong C.S."/>
        </authorList>
    </citation>
    <scope>NUCLEOTIDE SEQUENCE [LARGE SCALE GENOMIC DNA]</scope>
    <source>
        <strain evidence="5 6">RSSK-12</strain>
    </source>
</reference>
<dbReference type="GO" id="GO:0003677">
    <property type="term" value="F:DNA binding"/>
    <property type="evidence" value="ECO:0007669"/>
    <property type="project" value="UniProtKB-KW"/>
</dbReference>
<evidence type="ECO:0000313" key="6">
    <source>
        <dbReference type="Proteomes" id="UP000077552"/>
    </source>
</evidence>
<sequence>MGKAIKILIVEDEMVIAANISLQLSELGYEVTGILPRGEEALSHIKIDKPDIVLLDIRLKGEMDGIETAHEIQKSYNIPIIYLTANADEAHFNRAKETHPYAFISKPFKKLDLQRAIELTVDRISLEKSSENGNGNGNGNDSAAINGNTTDFILNDRIFVRHNEKMLKIDIKDIYYIEADRNYCRIFSQGREYLLVMTLKDIDEKLPQNHFLRIHRSYIINLSQIDEVAGTHVVISKKAIPMSKAMRTELLKRLQTI</sequence>